<gene>
    <name evidence="1" type="ORF">R1CP_16145</name>
</gene>
<dbReference type="Proteomes" id="UP000186108">
    <property type="component" value="Chromosome"/>
</dbReference>
<dbReference type="AlphaFoldDB" id="A0A1B1K5N1"/>
<sequence length="64" mass="6218">MIVTRSVTSAGSPVVAAGAGQKPAQLRAACSSACRRSLGLGGSVVFGNGVCQTGPSSWRALLGG</sequence>
<dbReference type="EMBL" id="CP009111">
    <property type="protein sequence ID" value="ANS27920.1"/>
    <property type="molecule type" value="Genomic_DNA"/>
</dbReference>
<accession>A0A1B1K5N1</accession>
<protein>
    <submittedName>
        <fullName evidence="1">Uncharacterized protein</fullName>
    </submittedName>
</protein>
<evidence type="ECO:0000313" key="2">
    <source>
        <dbReference type="Proteomes" id="UP000186108"/>
    </source>
</evidence>
<evidence type="ECO:0000313" key="1">
    <source>
        <dbReference type="EMBL" id="ANS27920.1"/>
    </source>
</evidence>
<proteinExistence type="predicted"/>
<reference evidence="1 2" key="1">
    <citation type="submission" date="2014-07" db="EMBL/GenBank/DDBJ databases">
        <authorList>
            <person name="Zhang J.E."/>
            <person name="Yang H."/>
            <person name="Guo J."/>
            <person name="Deng Z."/>
            <person name="Luo H."/>
            <person name="Luo M."/>
            <person name="Zhao B."/>
        </authorList>
    </citation>
    <scope>NUCLEOTIDE SEQUENCE [LARGE SCALE GENOMIC DNA]</scope>
    <source>
        <strain evidence="1 2">1CP</strain>
    </source>
</reference>
<name>A0A1B1K5N1_RHOOP</name>
<organism evidence="1 2">
    <name type="scientific">Rhodococcus opacus</name>
    <name type="common">Nocardia opaca</name>
    <dbReference type="NCBI Taxonomy" id="37919"/>
    <lineage>
        <taxon>Bacteria</taxon>
        <taxon>Bacillati</taxon>
        <taxon>Actinomycetota</taxon>
        <taxon>Actinomycetes</taxon>
        <taxon>Mycobacteriales</taxon>
        <taxon>Nocardiaceae</taxon>
        <taxon>Rhodococcus</taxon>
    </lineage>
</organism>